<evidence type="ECO:0000313" key="3">
    <source>
        <dbReference type="Proteomes" id="UP000523139"/>
    </source>
</evidence>
<protein>
    <submittedName>
        <fullName evidence="2">Uncharacterized protein</fullName>
    </submittedName>
</protein>
<reference evidence="2 3" key="1">
    <citation type="submission" date="2020-04" db="EMBL/GenBank/DDBJ databases">
        <title>Nesterenkonia sp. nov., isolated from marine sediment.</title>
        <authorList>
            <person name="Zhang G."/>
        </authorList>
    </citation>
    <scope>NUCLEOTIDE SEQUENCE [LARGE SCALE GENOMIC DNA]</scope>
    <source>
        <strain evidence="2 3">MY13</strain>
    </source>
</reference>
<accession>A0A7X8YEU8</accession>
<dbReference type="AlphaFoldDB" id="A0A7X8YEU8"/>
<keyword evidence="3" id="KW-1185">Reference proteome</keyword>
<comment type="caution">
    <text evidence="2">The sequence shown here is derived from an EMBL/GenBank/DDBJ whole genome shotgun (WGS) entry which is preliminary data.</text>
</comment>
<proteinExistence type="predicted"/>
<name>A0A7X8YEU8_9MICC</name>
<evidence type="ECO:0000313" key="2">
    <source>
        <dbReference type="EMBL" id="NLS10974.1"/>
    </source>
</evidence>
<gene>
    <name evidence="2" type="ORF">HGQ17_13410</name>
</gene>
<dbReference type="RefSeq" id="WP_168888461.1">
    <property type="nucleotide sequence ID" value="NZ_JABAHY010000019.1"/>
</dbReference>
<organism evidence="2 3">
    <name type="scientific">Nesterenkonia sedimenti</name>
    <dbReference type="NCBI Taxonomy" id="1463632"/>
    <lineage>
        <taxon>Bacteria</taxon>
        <taxon>Bacillati</taxon>
        <taxon>Actinomycetota</taxon>
        <taxon>Actinomycetes</taxon>
        <taxon>Micrococcales</taxon>
        <taxon>Micrococcaceae</taxon>
        <taxon>Nesterenkonia</taxon>
    </lineage>
</organism>
<feature type="region of interest" description="Disordered" evidence="1">
    <location>
        <begin position="1"/>
        <end position="21"/>
    </location>
</feature>
<dbReference type="EMBL" id="JABAHY010000019">
    <property type="protein sequence ID" value="NLS10974.1"/>
    <property type="molecule type" value="Genomic_DNA"/>
</dbReference>
<evidence type="ECO:0000256" key="1">
    <source>
        <dbReference type="SAM" id="MobiDB-lite"/>
    </source>
</evidence>
<dbReference type="Proteomes" id="UP000523139">
    <property type="component" value="Unassembled WGS sequence"/>
</dbReference>
<sequence length="62" mass="7139">MGKKLSTPEAHSVLEAAQKHHARGLQEQAQALCHLVTYKKLRAEELEETHSFRRNALIKEIY</sequence>